<proteinExistence type="predicted"/>
<dbReference type="EMBL" id="BSYO01000006">
    <property type="protein sequence ID" value="GMH05971.1"/>
    <property type="molecule type" value="Genomic_DNA"/>
</dbReference>
<evidence type="ECO:0008006" key="4">
    <source>
        <dbReference type="Google" id="ProtNLM"/>
    </source>
</evidence>
<sequence>MWIICSVVATCGISFAAPSEDDEAWCLCAIDHLANVFAPHLNAPLQDITMEAAAVLGLYVVEVSLFLRIASEWSSLGSRSGGCEACRLIPFHGVEAASLLGLLIDVYGRVCSVSPADEMNFDNCCWSKNESRF</sequence>
<dbReference type="AlphaFoldDB" id="A0AAD3XIV6"/>
<accession>A0AAD3XIV6</accession>
<evidence type="ECO:0000313" key="2">
    <source>
        <dbReference type="EMBL" id="GMH05971.1"/>
    </source>
</evidence>
<evidence type="ECO:0000256" key="1">
    <source>
        <dbReference type="SAM" id="SignalP"/>
    </source>
</evidence>
<protein>
    <recommendedName>
        <fullName evidence="4">Secreted protein</fullName>
    </recommendedName>
</protein>
<keyword evidence="3" id="KW-1185">Reference proteome</keyword>
<feature type="chain" id="PRO_5042185832" description="Secreted protein" evidence="1">
    <location>
        <begin position="17"/>
        <end position="133"/>
    </location>
</feature>
<feature type="signal peptide" evidence="1">
    <location>
        <begin position="1"/>
        <end position="16"/>
    </location>
</feature>
<keyword evidence="1" id="KW-0732">Signal</keyword>
<reference evidence="2" key="1">
    <citation type="submission" date="2023-05" db="EMBL/GenBank/DDBJ databases">
        <title>Nepenthes gracilis genome sequencing.</title>
        <authorList>
            <person name="Fukushima K."/>
        </authorList>
    </citation>
    <scope>NUCLEOTIDE SEQUENCE</scope>
    <source>
        <strain evidence="2">SING2019-196</strain>
    </source>
</reference>
<dbReference type="Proteomes" id="UP001279734">
    <property type="component" value="Unassembled WGS sequence"/>
</dbReference>
<name>A0AAD3XIV6_NEPGR</name>
<evidence type="ECO:0000313" key="3">
    <source>
        <dbReference type="Proteomes" id="UP001279734"/>
    </source>
</evidence>
<comment type="caution">
    <text evidence="2">The sequence shown here is derived from an EMBL/GenBank/DDBJ whole genome shotgun (WGS) entry which is preliminary data.</text>
</comment>
<gene>
    <name evidence="2" type="ORF">Nepgr_007811</name>
</gene>
<organism evidence="2 3">
    <name type="scientific">Nepenthes gracilis</name>
    <name type="common">Slender pitcher plant</name>
    <dbReference type="NCBI Taxonomy" id="150966"/>
    <lineage>
        <taxon>Eukaryota</taxon>
        <taxon>Viridiplantae</taxon>
        <taxon>Streptophyta</taxon>
        <taxon>Embryophyta</taxon>
        <taxon>Tracheophyta</taxon>
        <taxon>Spermatophyta</taxon>
        <taxon>Magnoliopsida</taxon>
        <taxon>eudicotyledons</taxon>
        <taxon>Gunneridae</taxon>
        <taxon>Pentapetalae</taxon>
        <taxon>Caryophyllales</taxon>
        <taxon>Nepenthaceae</taxon>
        <taxon>Nepenthes</taxon>
    </lineage>
</organism>